<reference evidence="2" key="1">
    <citation type="submission" date="2021-05" db="EMBL/GenBank/DDBJ databases">
        <authorList>
            <person name="Feng G."/>
        </authorList>
    </citation>
    <scope>NUCLEOTIDE SEQUENCE</scope>
    <source>
        <strain evidence="2">SBYYJFS76</strain>
    </source>
</reference>
<dbReference type="Proteomes" id="UP001247133">
    <property type="component" value="Segment"/>
</dbReference>
<keyword evidence="3" id="KW-1185">Reference proteome</keyword>
<evidence type="ECO:0000259" key="1">
    <source>
        <dbReference type="Pfam" id="PF22532"/>
    </source>
</evidence>
<proteinExistence type="predicted"/>
<feature type="domain" description="Nonstructural protein WIV" evidence="1">
    <location>
        <begin position="12"/>
        <end position="74"/>
    </location>
</feature>
<dbReference type="InterPro" id="IPR054449">
    <property type="entry name" value="WIV_dom"/>
</dbReference>
<sequence>MAQEGNRISFAFTVDVIARQRALAARVLAALKCDKVYLYDFSGEFNFATKRTVAGVTYVESPTGKVGLLSTSAQKLFQGNANTYRNFSQVPYPQDNIGVYMTDK</sequence>
<dbReference type="Pfam" id="PF22532">
    <property type="entry name" value="WIV_dom"/>
    <property type="match status" value="1"/>
</dbReference>
<protein>
    <recommendedName>
        <fullName evidence="1">Nonstructural protein WIV domain-containing protein</fullName>
    </recommendedName>
</protein>
<evidence type="ECO:0000313" key="2">
    <source>
        <dbReference type="EMBL" id="UHM27673.1"/>
    </source>
</evidence>
<accession>A0A8K1XY66</accession>
<gene>
    <name evidence="2" type="ORF">FMLXV1_gp3</name>
</gene>
<name>A0A8K1XY66_9MONO</name>
<evidence type="ECO:0000313" key="3">
    <source>
        <dbReference type="Proteomes" id="UP001247133"/>
    </source>
</evidence>
<organism evidence="2 3">
    <name type="scientific">Fushun monolepta lauta xinmovirus 1</name>
    <dbReference type="NCBI Taxonomy" id="2905554"/>
    <lineage>
        <taxon>Viruses</taxon>
        <taxon>Riboviria</taxon>
        <taxon>Orthornavirae</taxon>
        <taxon>Negarnaviricota</taxon>
        <taxon>Haploviricotina</taxon>
        <taxon>Monjiviricetes</taxon>
        <taxon>Mononegavirales</taxon>
        <taxon>Xinmoviridae</taxon>
        <taxon>Molauvirus</taxon>
        <taxon>Molauvirus liaoningense</taxon>
    </lineage>
</organism>
<dbReference type="EMBL" id="MZ210030">
    <property type="protein sequence ID" value="UHM27673.1"/>
    <property type="molecule type" value="Viral_cRNA"/>
</dbReference>